<dbReference type="InterPro" id="IPR050137">
    <property type="entry name" value="PyrR_bifunctional"/>
</dbReference>
<dbReference type="SUPFAM" id="SSF53271">
    <property type="entry name" value="PRTase-like"/>
    <property type="match status" value="1"/>
</dbReference>
<dbReference type="RefSeq" id="WP_255902749.1">
    <property type="nucleotide sequence ID" value="NZ_JAFMZO010000003.1"/>
</dbReference>
<dbReference type="PANTHER" id="PTHR11608:SF0">
    <property type="entry name" value="BIFUNCTIONAL PROTEIN PYRR"/>
    <property type="match status" value="1"/>
</dbReference>
<evidence type="ECO:0000313" key="2">
    <source>
        <dbReference type="EMBL" id="MFD2162877.1"/>
    </source>
</evidence>
<accession>A0ABW4ZN22</accession>
<dbReference type="Gene3D" id="3.40.50.2020">
    <property type="match status" value="1"/>
</dbReference>
<sequence>MQNLTLLDGQKFQITIQRLCHQLIENHNDFSNSVILGIQPRGIFLSNRIASELRNILPQADILNGDLDITFFRDDFRRREGPLVPNSTKIDFIIEGKKVILIDDVLWTGRTIRSAMDAMLAFGRPEKVELLVLVDRRFSRHLPIEPDYIGIQVDSINSQKVLVTWKEADQEDKVILLSEAAE</sequence>
<dbReference type="NCBIfam" id="NF003549">
    <property type="entry name" value="PRK05205.1-5"/>
    <property type="match status" value="1"/>
</dbReference>
<protein>
    <submittedName>
        <fullName evidence="2">Bifunctional pyr operon transcriptional regulator/uracil phosphoribosyltransferase PyrR</fullName>
        <ecNumber evidence="2">2.4.2.9</ecNumber>
    </submittedName>
</protein>
<gene>
    <name evidence="2" type="primary">pyrR</name>
    <name evidence="2" type="ORF">ACFSJU_10780</name>
</gene>
<keyword evidence="2" id="KW-0328">Glycosyltransferase</keyword>
<dbReference type="Proteomes" id="UP001597387">
    <property type="component" value="Unassembled WGS sequence"/>
</dbReference>
<proteinExistence type="predicted"/>
<dbReference type="InterPro" id="IPR029057">
    <property type="entry name" value="PRTase-like"/>
</dbReference>
<dbReference type="Pfam" id="PF00156">
    <property type="entry name" value="Pribosyltran"/>
    <property type="match status" value="1"/>
</dbReference>
<name>A0ABW4ZN22_9SPHI</name>
<evidence type="ECO:0000259" key="1">
    <source>
        <dbReference type="Pfam" id="PF00156"/>
    </source>
</evidence>
<organism evidence="2 3">
    <name type="scientific">Paradesertivirga mongoliensis</name>
    <dbReference type="NCBI Taxonomy" id="2100740"/>
    <lineage>
        <taxon>Bacteria</taxon>
        <taxon>Pseudomonadati</taxon>
        <taxon>Bacteroidota</taxon>
        <taxon>Sphingobacteriia</taxon>
        <taxon>Sphingobacteriales</taxon>
        <taxon>Sphingobacteriaceae</taxon>
        <taxon>Paradesertivirga</taxon>
    </lineage>
</organism>
<dbReference type="InterPro" id="IPR000836">
    <property type="entry name" value="PRTase_dom"/>
</dbReference>
<keyword evidence="2" id="KW-0808">Transferase</keyword>
<dbReference type="EMBL" id="JBHUHZ010000001">
    <property type="protein sequence ID" value="MFD2162877.1"/>
    <property type="molecule type" value="Genomic_DNA"/>
</dbReference>
<dbReference type="GO" id="GO:0004845">
    <property type="term" value="F:uracil phosphoribosyltransferase activity"/>
    <property type="evidence" value="ECO:0007669"/>
    <property type="project" value="UniProtKB-EC"/>
</dbReference>
<feature type="domain" description="Phosphoribosyltransferase" evidence="1">
    <location>
        <begin position="5"/>
        <end position="164"/>
    </location>
</feature>
<dbReference type="CDD" id="cd06223">
    <property type="entry name" value="PRTases_typeI"/>
    <property type="match status" value="1"/>
</dbReference>
<dbReference type="EC" id="2.4.2.9" evidence="2"/>
<dbReference type="PANTHER" id="PTHR11608">
    <property type="entry name" value="BIFUNCTIONAL PROTEIN PYRR"/>
    <property type="match status" value="1"/>
</dbReference>
<keyword evidence="3" id="KW-1185">Reference proteome</keyword>
<reference evidence="3" key="1">
    <citation type="journal article" date="2019" name="Int. J. Syst. Evol. Microbiol.">
        <title>The Global Catalogue of Microorganisms (GCM) 10K type strain sequencing project: providing services to taxonomists for standard genome sequencing and annotation.</title>
        <authorList>
            <consortium name="The Broad Institute Genomics Platform"/>
            <consortium name="The Broad Institute Genome Sequencing Center for Infectious Disease"/>
            <person name="Wu L."/>
            <person name="Ma J."/>
        </authorList>
    </citation>
    <scope>NUCLEOTIDE SEQUENCE [LARGE SCALE GENOMIC DNA]</scope>
    <source>
        <strain evidence="3">KCTC 42217</strain>
    </source>
</reference>
<comment type="caution">
    <text evidence="2">The sequence shown here is derived from an EMBL/GenBank/DDBJ whole genome shotgun (WGS) entry which is preliminary data.</text>
</comment>
<evidence type="ECO:0000313" key="3">
    <source>
        <dbReference type="Proteomes" id="UP001597387"/>
    </source>
</evidence>